<dbReference type="EMBL" id="JARKIB010000006">
    <property type="protein sequence ID" value="KAJ7779241.1"/>
    <property type="molecule type" value="Genomic_DNA"/>
</dbReference>
<dbReference type="Proteomes" id="UP001215598">
    <property type="component" value="Unassembled WGS sequence"/>
</dbReference>
<dbReference type="AlphaFoldDB" id="A0AAD7K8B8"/>
<name>A0AAD7K8B8_9AGAR</name>
<comment type="caution">
    <text evidence="1">The sequence shown here is derived from an EMBL/GenBank/DDBJ whole genome shotgun (WGS) entry which is preliminary data.</text>
</comment>
<accession>A0AAD7K8B8</accession>
<sequence>MNDIIMNDADEDQLFTTDWVPDKWIGNGKIYRNLLRFDLPPTAEPGMNDEDERFLTALPAANVRRYCPSSPCQPEVSSARTIHFAHLPAGFFLVLLPKDEAVKMFHNRLEIEARAYKILEDLMVKKEGLAKAVASLNTVRRKGKANIHILELPEDDCIEE</sequence>
<evidence type="ECO:0000313" key="1">
    <source>
        <dbReference type="EMBL" id="KAJ7779241.1"/>
    </source>
</evidence>
<gene>
    <name evidence="1" type="ORF">B0H16DRAFT_1448730</name>
</gene>
<organism evidence="1 2">
    <name type="scientific">Mycena metata</name>
    <dbReference type="NCBI Taxonomy" id="1033252"/>
    <lineage>
        <taxon>Eukaryota</taxon>
        <taxon>Fungi</taxon>
        <taxon>Dikarya</taxon>
        <taxon>Basidiomycota</taxon>
        <taxon>Agaricomycotina</taxon>
        <taxon>Agaricomycetes</taxon>
        <taxon>Agaricomycetidae</taxon>
        <taxon>Agaricales</taxon>
        <taxon>Marasmiineae</taxon>
        <taxon>Mycenaceae</taxon>
        <taxon>Mycena</taxon>
    </lineage>
</organism>
<reference evidence="1" key="1">
    <citation type="submission" date="2023-03" db="EMBL/GenBank/DDBJ databases">
        <title>Massive genome expansion in bonnet fungi (Mycena s.s.) driven by repeated elements and novel gene families across ecological guilds.</title>
        <authorList>
            <consortium name="Lawrence Berkeley National Laboratory"/>
            <person name="Harder C.B."/>
            <person name="Miyauchi S."/>
            <person name="Viragh M."/>
            <person name="Kuo A."/>
            <person name="Thoen E."/>
            <person name="Andreopoulos B."/>
            <person name="Lu D."/>
            <person name="Skrede I."/>
            <person name="Drula E."/>
            <person name="Henrissat B."/>
            <person name="Morin E."/>
            <person name="Kohler A."/>
            <person name="Barry K."/>
            <person name="LaButti K."/>
            <person name="Morin E."/>
            <person name="Salamov A."/>
            <person name="Lipzen A."/>
            <person name="Mereny Z."/>
            <person name="Hegedus B."/>
            <person name="Baldrian P."/>
            <person name="Stursova M."/>
            <person name="Weitz H."/>
            <person name="Taylor A."/>
            <person name="Grigoriev I.V."/>
            <person name="Nagy L.G."/>
            <person name="Martin F."/>
            <person name="Kauserud H."/>
        </authorList>
    </citation>
    <scope>NUCLEOTIDE SEQUENCE</scope>
    <source>
        <strain evidence="1">CBHHK182m</strain>
    </source>
</reference>
<keyword evidence="2" id="KW-1185">Reference proteome</keyword>
<protein>
    <submittedName>
        <fullName evidence="1">Uncharacterized protein</fullName>
    </submittedName>
</protein>
<proteinExistence type="predicted"/>
<evidence type="ECO:0000313" key="2">
    <source>
        <dbReference type="Proteomes" id="UP001215598"/>
    </source>
</evidence>